<dbReference type="EMBL" id="CAAJGR010000077">
    <property type="protein sequence ID" value="VHO02802.1"/>
    <property type="molecule type" value="Genomic_DNA"/>
</dbReference>
<dbReference type="InterPro" id="IPR027268">
    <property type="entry name" value="Peptidase_M4/M1_CTD_sf"/>
</dbReference>
<organism evidence="3">
    <name type="scientific">Rheinheimera sp. BAL341</name>
    <dbReference type="NCBI Taxonomy" id="1708203"/>
    <lineage>
        <taxon>Bacteria</taxon>
        <taxon>Pseudomonadati</taxon>
        <taxon>Pseudomonadota</taxon>
        <taxon>Gammaproteobacteria</taxon>
        <taxon>Chromatiales</taxon>
        <taxon>Chromatiaceae</taxon>
        <taxon>Rheinheimera</taxon>
    </lineage>
</organism>
<dbReference type="SUPFAM" id="SSF55486">
    <property type="entry name" value="Metalloproteases ('zincins'), catalytic domain"/>
    <property type="match status" value="1"/>
</dbReference>
<protein>
    <submittedName>
        <fullName evidence="3">Zn-dependent aminopeptidase</fullName>
    </submittedName>
</protein>
<sequence length="632" mass="70562">MKSRLLLSAMLALGTAFSALADLFAPLPLPLPTGSSSIGVPAAQYWQQQVNYRIQAELMPDTATLNASADIEYQNNSPQSLTELWFELPLNRFLPDSISTALHGEGLASAGVRQIAFFAAKKPLPLLRQDTFYRVSLPEPLAAGVSIKLKVSWQLKLPERTDPRRPRAGVERFSDGSKLFGVALWFPRAVALTDSGWALSPFIKDAEFATELGDYQLNITVPDGYLVLASGELQNARQVLSTTQYQAWQQQDSAQLVLPESAVDAGNSNTGSGKKSWQFSANKVRDVAFAAGNKLIWQTQQLKLNGRWHRLSVAYPDNGRWLWHKYALASTRHSVQQLSQYFDDFPFTVMNVVNIAGIGMEYPGITFVGFRGPNAAINGPAPAYSRTEKHDVLGGIMHEVAHSYFPMLVNTDERQEGFFDEGMVSFLSYLLEQSWSTDFQSFYGDPGEVGVVMHKSSYAAPVRRADHFSAKLDSHYHVPAVAWVILRQHLIGPELFDATLRDFVRHWRGKRAQFADIIRFFHAKTGLDLHWFWRGWFYSNNHVDLAIAGIDEQQDGISVRIENRGGIVMPFTLGLSFADGSKVERHFPVDSWRLNNQQTSVQVKRPAAALLQAELTVLADAELSNNSLKQTD</sequence>
<evidence type="ECO:0000313" key="3">
    <source>
        <dbReference type="EMBL" id="VHO02802.1"/>
    </source>
</evidence>
<dbReference type="Pfam" id="PF01433">
    <property type="entry name" value="Peptidase_M1"/>
    <property type="match status" value="1"/>
</dbReference>
<dbReference type="Gene3D" id="1.10.390.10">
    <property type="entry name" value="Neutral Protease Domain 2"/>
    <property type="match status" value="1"/>
</dbReference>
<reference evidence="3" key="1">
    <citation type="submission" date="2019-04" db="EMBL/GenBank/DDBJ databases">
        <authorList>
            <person name="Brambilla D."/>
        </authorList>
    </citation>
    <scope>NUCLEOTIDE SEQUENCE</scope>
    <source>
        <strain evidence="3">BAL1</strain>
    </source>
</reference>
<dbReference type="GO" id="GO:0008237">
    <property type="term" value="F:metallopeptidase activity"/>
    <property type="evidence" value="ECO:0007669"/>
    <property type="project" value="InterPro"/>
</dbReference>
<feature type="chain" id="PRO_5019854299" evidence="1">
    <location>
        <begin position="22"/>
        <end position="632"/>
    </location>
</feature>
<feature type="domain" description="Peptidase M1 membrane alanine aminopeptidase" evidence="2">
    <location>
        <begin position="327"/>
        <end position="536"/>
    </location>
</feature>
<keyword evidence="3" id="KW-0645">Protease</keyword>
<keyword evidence="3" id="KW-0378">Hydrolase</keyword>
<name>A0A486XMM7_9GAMM</name>
<dbReference type="InterPro" id="IPR014782">
    <property type="entry name" value="Peptidase_M1_dom"/>
</dbReference>
<dbReference type="GO" id="GO:0004177">
    <property type="term" value="F:aminopeptidase activity"/>
    <property type="evidence" value="ECO:0007669"/>
    <property type="project" value="UniProtKB-KW"/>
</dbReference>
<keyword evidence="1" id="KW-0732">Signal</keyword>
<dbReference type="AlphaFoldDB" id="A0A486XMM7"/>
<keyword evidence="3" id="KW-0031">Aminopeptidase</keyword>
<gene>
    <name evidence="3" type="ORF">BAL341_1019</name>
</gene>
<evidence type="ECO:0000256" key="1">
    <source>
        <dbReference type="SAM" id="SignalP"/>
    </source>
</evidence>
<dbReference type="GO" id="GO:0008270">
    <property type="term" value="F:zinc ion binding"/>
    <property type="evidence" value="ECO:0007669"/>
    <property type="project" value="InterPro"/>
</dbReference>
<feature type="signal peptide" evidence="1">
    <location>
        <begin position="1"/>
        <end position="21"/>
    </location>
</feature>
<evidence type="ECO:0000259" key="2">
    <source>
        <dbReference type="Pfam" id="PF01433"/>
    </source>
</evidence>
<proteinExistence type="predicted"/>
<dbReference type="CDD" id="cd09604">
    <property type="entry name" value="M1_APN_like"/>
    <property type="match status" value="1"/>
</dbReference>
<accession>A0A486XMM7</accession>